<feature type="region of interest" description="Disordered" evidence="2">
    <location>
        <begin position="149"/>
        <end position="175"/>
    </location>
</feature>
<feature type="compositionally biased region" description="Basic residues" evidence="2">
    <location>
        <begin position="463"/>
        <end position="474"/>
    </location>
</feature>
<reference evidence="4 5" key="1">
    <citation type="submission" date="2018-02" db="EMBL/GenBank/DDBJ databases">
        <title>Genome sequence of the basidiomycete white-rot fungus Phlebia centrifuga.</title>
        <authorList>
            <person name="Granchi Z."/>
            <person name="Peng M."/>
            <person name="de Vries R.P."/>
            <person name="Hilden K."/>
            <person name="Makela M.R."/>
            <person name="Grigoriev I."/>
            <person name="Riley R."/>
        </authorList>
    </citation>
    <scope>NUCLEOTIDE SEQUENCE [LARGE SCALE GENOMIC DNA]</scope>
    <source>
        <strain evidence="4 5">FBCC195</strain>
    </source>
</reference>
<dbReference type="PROSITE" id="PS50157">
    <property type="entry name" value="ZINC_FINGER_C2H2_2"/>
    <property type="match status" value="1"/>
</dbReference>
<feature type="region of interest" description="Disordered" evidence="2">
    <location>
        <begin position="65"/>
        <end position="86"/>
    </location>
</feature>
<feature type="region of interest" description="Disordered" evidence="2">
    <location>
        <begin position="411"/>
        <end position="437"/>
    </location>
</feature>
<evidence type="ECO:0000259" key="3">
    <source>
        <dbReference type="PROSITE" id="PS50157"/>
    </source>
</evidence>
<feature type="compositionally biased region" description="Low complexity" evidence="2">
    <location>
        <begin position="559"/>
        <end position="571"/>
    </location>
</feature>
<sequence>MDSDIIDVSWPPGVPRSMFFVFRATPLDATTNDNGPQYSSIGPEGMFEHLFRARQDADFRVECLGGDGSERTMTTPSQGSDVTDEPRTPLDVMSGHPHILSHSDGEHYPGSSMQTIIDNRRHRASTNAFHPWHGHPQVLPRGKLPDLEDHGVQNATMPQSAPLPSLPSPDPYHAEFQRCSSQDFHLVTSSREMTCSPFGPSDTSGSVASLDAPTVDPQQLHHSQHFYPYQPSEYHQRSQYVPYLHGTQAHQFLPDLEHPQHLGYQATISHTLQNQHRLHWNYGGIPLHPQSGLHPVNVPPYANAQEISEYDPQNPSYGQPLMQPYLRSDSSLLQPVRPSYYASIVLSRHDPHSSDGDADRADRARSSTSWGSEALPLAPSLLHPCPSSSNGPQETSVLSAIPMRGFNMDPQQYSQQRLTPPSSASSPASAAPPLSFGPIVQLPQTQVLRADSWTAHFESLEKQKKKRLRSRRGKGGKENSNTTAPVPPEMTLPVQHPCPLCERTFERRNGLAIHLKWHYKSEENPNSTIPGLGIIMPVNDANRPESSEEGPSSILLPVNASNSSVSSSENNTGTPEPYTAPSRTGMLSIDNLISSNDSVGPITPLATPPPTPGGSKDKVLAVIGERTPQVSHRRWSTGQKDSWWPELFGSD</sequence>
<dbReference type="InterPro" id="IPR013087">
    <property type="entry name" value="Znf_C2H2_type"/>
</dbReference>
<keyword evidence="1" id="KW-0862">Zinc</keyword>
<dbReference type="PROSITE" id="PS00028">
    <property type="entry name" value="ZINC_FINGER_C2H2_1"/>
    <property type="match status" value="1"/>
</dbReference>
<feature type="region of interest" description="Disordered" evidence="2">
    <location>
        <begin position="598"/>
        <end position="617"/>
    </location>
</feature>
<feature type="domain" description="C2H2-type" evidence="3">
    <location>
        <begin position="496"/>
        <end position="523"/>
    </location>
</feature>
<dbReference type="Proteomes" id="UP000186601">
    <property type="component" value="Unassembled WGS sequence"/>
</dbReference>
<gene>
    <name evidence="4" type="ORF">PHLCEN_2v2195</name>
</gene>
<feature type="region of interest" description="Disordered" evidence="2">
    <location>
        <begin position="540"/>
        <end position="584"/>
    </location>
</feature>
<feature type="region of interest" description="Disordered" evidence="2">
    <location>
        <begin position="460"/>
        <end position="491"/>
    </location>
</feature>
<dbReference type="EMBL" id="MLYV02000202">
    <property type="protein sequence ID" value="PSS32050.1"/>
    <property type="molecule type" value="Genomic_DNA"/>
</dbReference>
<feature type="compositionally biased region" description="Basic and acidic residues" evidence="2">
    <location>
        <begin position="348"/>
        <end position="365"/>
    </location>
</feature>
<comment type="caution">
    <text evidence="4">The sequence shown here is derived from an EMBL/GenBank/DDBJ whole genome shotgun (WGS) entry which is preliminary data.</text>
</comment>
<feature type="compositionally biased region" description="Polar residues" evidence="2">
    <location>
        <begin position="71"/>
        <end position="81"/>
    </location>
</feature>
<feature type="compositionally biased region" description="Low complexity" evidence="2">
    <location>
        <begin position="420"/>
        <end position="433"/>
    </location>
</feature>
<protein>
    <recommendedName>
        <fullName evidence="3">C2H2-type domain-containing protein</fullName>
    </recommendedName>
</protein>
<organism evidence="4 5">
    <name type="scientific">Hermanssonia centrifuga</name>
    <dbReference type="NCBI Taxonomy" id="98765"/>
    <lineage>
        <taxon>Eukaryota</taxon>
        <taxon>Fungi</taxon>
        <taxon>Dikarya</taxon>
        <taxon>Basidiomycota</taxon>
        <taxon>Agaricomycotina</taxon>
        <taxon>Agaricomycetes</taxon>
        <taxon>Polyporales</taxon>
        <taxon>Meruliaceae</taxon>
        <taxon>Hermanssonia</taxon>
    </lineage>
</organism>
<dbReference type="OrthoDB" id="10688950at2759"/>
<keyword evidence="1" id="KW-0479">Metal-binding</keyword>
<keyword evidence="1" id="KW-0863">Zinc-finger</keyword>
<name>A0A2R6RPU2_9APHY</name>
<evidence type="ECO:0000256" key="2">
    <source>
        <dbReference type="SAM" id="MobiDB-lite"/>
    </source>
</evidence>
<feature type="region of interest" description="Disordered" evidence="2">
    <location>
        <begin position="348"/>
        <end position="372"/>
    </location>
</feature>
<proteinExistence type="predicted"/>
<dbReference type="GO" id="GO:0008270">
    <property type="term" value="F:zinc ion binding"/>
    <property type="evidence" value="ECO:0007669"/>
    <property type="project" value="UniProtKB-KW"/>
</dbReference>
<accession>A0A2R6RPU2</accession>
<dbReference type="AlphaFoldDB" id="A0A2R6RPU2"/>
<evidence type="ECO:0000256" key="1">
    <source>
        <dbReference type="PROSITE-ProRule" id="PRU00042"/>
    </source>
</evidence>
<evidence type="ECO:0000313" key="4">
    <source>
        <dbReference type="EMBL" id="PSS32050.1"/>
    </source>
</evidence>
<evidence type="ECO:0000313" key="5">
    <source>
        <dbReference type="Proteomes" id="UP000186601"/>
    </source>
</evidence>
<keyword evidence="5" id="KW-1185">Reference proteome</keyword>